<organism evidence="2 3">
    <name type="scientific">Trichodelitschia bisporula</name>
    <dbReference type="NCBI Taxonomy" id="703511"/>
    <lineage>
        <taxon>Eukaryota</taxon>
        <taxon>Fungi</taxon>
        <taxon>Dikarya</taxon>
        <taxon>Ascomycota</taxon>
        <taxon>Pezizomycotina</taxon>
        <taxon>Dothideomycetes</taxon>
        <taxon>Dothideomycetes incertae sedis</taxon>
        <taxon>Phaeotrichales</taxon>
        <taxon>Phaeotrichaceae</taxon>
        <taxon>Trichodelitschia</taxon>
    </lineage>
</organism>
<evidence type="ECO:0000313" key="2">
    <source>
        <dbReference type="EMBL" id="KAF2403123.1"/>
    </source>
</evidence>
<feature type="compositionally biased region" description="Polar residues" evidence="1">
    <location>
        <begin position="236"/>
        <end position="249"/>
    </location>
</feature>
<dbReference type="FunFam" id="3.90.79.10:FF:000005">
    <property type="entry name" value="Cleavage and polyadenylation specificity factor subunit 5"/>
    <property type="match status" value="1"/>
</dbReference>
<dbReference type="GO" id="GO:0005849">
    <property type="term" value="C:mRNA cleavage factor complex"/>
    <property type="evidence" value="ECO:0007669"/>
    <property type="project" value="InterPro"/>
</dbReference>
<keyword evidence="3" id="KW-1185">Reference proteome</keyword>
<dbReference type="GO" id="GO:0003729">
    <property type="term" value="F:mRNA binding"/>
    <property type="evidence" value="ECO:0007669"/>
    <property type="project" value="InterPro"/>
</dbReference>
<feature type="compositionally biased region" description="Polar residues" evidence="1">
    <location>
        <begin position="257"/>
        <end position="268"/>
    </location>
</feature>
<dbReference type="CDD" id="cd18871">
    <property type="entry name" value="NUDIX_Cfim25_Nudt21"/>
    <property type="match status" value="1"/>
</dbReference>
<accession>A0A6G1I495</accession>
<dbReference type="Gene3D" id="3.90.79.10">
    <property type="entry name" value="Nucleoside Triphosphate Pyrophosphohydrolase"/>
    <property type="match status" value="1"/>
</dbReference>
<proteinExistence type="predicted"/>
<dbReference type="Proteomes" id="UP000799640">
    <property type="component" value="Unassembled WGS sequence"/>
</dbReference>
<dbReference type="AlphaFoldDB" id="A0A6G1I495"/>
<gene>
    <name evidence="2" type="ORF">EJ06DRAFT_506367</name>
</gene>
<dbReference type="OrthoDB" id="277288at2759"/>
<reference evidence="2" key="1">
    <citation type="journal article" date="2020" name="Stud. Mycol.">
        <title>101 Dothideomycetes genomes: a test case for predicting lifestyles and emergence of pathogens.</title>
        <authorList>
            <person name="Haridas S."/>
            <person name="Albert R."/>
            <person name="Binder M."/>
            <person name="Bloem J."/>
            <person name="Labutti K."/>
            <person name="Salamov A."/>
            <person name="Andreopoulos B."/>
            <person name="Baker S."/>
            <person name="Barry K."/>
            <person name="Bills G."/>
            <person name="Bluhm B."/>
            <person name="Cannon C."/>
            <person name="Castanera R."/>
            <person name="Culley D."/>
            <person name="Daum C."/>
            <person name="Ezra D."/>
            <person name="Gonzalez J."/>
            <person name="Henrissat B."/>
            <person name="Kuo A."/>
            <person name="Liang C."/>
            <person name="Lipzen A."/>
            <person name="Lutzoni F."/>
            <person name="Magnuson J."/>
            <person name="Mondo S."/>
            <person name="Nolan M."/>
            <person name="Ohm R."/>
            <person name="Pangilinan J."/>
            <person name="Park H.-J."/>
            <person name="Ramirez L."/>
            <person name="Alfaro M."/>
            <person name="Sun H."/>
            <person name="Tritt A."/>
            <person name="Yoshinaga Y."/>
            <person name="Zwiers L.-H."/>
            <person name="Turgeon B."/>
            <person name="Goodwin S."/>
            <person name="Spatafora J."/>
            <person name="Crous P."/>
            <person name="Grigoriev I."/>
        </authorList>
    </citation>
    <scope>NUCLEOTIDE SEQUENCE</scope>
    <source>
        <strain evidence="2">CBS 262.69</strain>
    </source>
</reference>
<dbReference type="InterPro" id="IPR016706">
    <property type="entry name" value="Cleav_polyA_spec_factor_su5"/>
</dbReference>
<dbReference type="PANTHER" id="PTHR13047">
    <property type="entry name" value="PRE-MRNA CLEAVAGE FACTOR IM, 25KD SUBUNIT"/>
    <property type="match status" value="1"/>
</dbReference>
<dbReference type="Pfam" id="PF13869">
    <property type="entry name" value="NUDIX_2"/>
    <property type="match status" value="1"/>
</dbReference>
<dbReference type="GO" id="GO:0031124">
    <property type="term" value="P:mRNA 3'-end processing"/>
    <property type="evidence" value="ECO:0007669"/>
    <property type="project" value="InterPro"/>
</dbReference>
<dbReference type="EMBL" id="ML996690">
    <property type="protein sequence ID" value="KAF2403123.1"/>
    <property type="molecule type" value="Genomic_DNA"/>
</dbReference>
<feature type="region of interest" description="Disordered" evidence="1">
    <location>
        <begin position="229"/>
        <end position="268"/>
    </location>
</feature>
<sequence length="268" mass="30668">MSTIPLNLLKSSNPPIIPLPFDANQPPTIRLYPFSRNEISTKAQQPEEDASVEERLLRLKNHYEQHGMRRFCEGVMLCHEHNHPHVMLLQIANSFHKLPGGWLRHDEPEIEGFQRVLDELFEPEGTQTSTKKWEIGDTLGQWWRPNFETSLYPYLPVHVTRPKECKKMYIIPLPQQKVIAVPKNLKFLAIPFYELYENAQAYGPQLAALPHYLARYNFEYVDEHGNVVAMTPAGMPSSSPPERNNQDQNMADAGQGQDDQGTNGANQA</sequence>
<evidence type="ECO:0000256" key="1">
    <source>
        <dbReference type="SAM" id="MobiDB-lite"/>
    </source>
</evidence>
<name>A0A6G1I495_9PEZI</name>
<protein>
    <submittedName>
        <fullName evidence="2">Cleavage and polyadenylation specific factor 5</fullName>
    </submittedName>
</protein>
<evidence type="ECO:0000313" key="3">
    <source>
        <dbReference type="Proteomes" id="UP000799640"/>
    </source>
</evidence>